<evidence type="ECO:0008006" key="5">
    <source>
        <dbReference type="Google" id="ProtNLM"/>
    </source>
</evidence>
<keyword evidence="4" id="KW-1185">Reference proteome</keyword>
<evidence type="ECO:0000313" key="4">
    <source>
        <dbReference type="Proteomes" id="UP000660262"/>
    </source>
</evidence>
<gene>
    <name evidence="3" type="ORF">PPROV_000633000</name>
</gene>
<dbReference type="AlphaFoldDB" id="A0A830HL40"/>
<protein>
    <recommendedName>
        <fullName evidence="5">Pectinesterase inhibitor domain-containing protein</fullName>
    </recommendedName>
</protein>
<feature type="compositionally biased region" description="Basic residues" evidence="1">
    <location>
        <begin position="216"/>
        <end position="240"/>
    </location>
</feature>
<keyword evidence="2" id="KW-0732">Signal</keyword>
<reference evidence="3" key="1">
    <citation type="submission" date="2020-10" db="EMBL/GenBank/DDBJ databases">
        <title>Unveiling of a novel bifunctional photoreceptor, Dualchrome1, isolated from a cosmopolitan green alga.</title>
        <authorList>
            <person name="Suzuki S."/>
            <person name="Kawachi M."/>
        </authorList>
    </citation>
    <scope>NUCLEOTIDE SEQUENCE</scope>
    <source>
        <strain evidence="3">NIES 2893</strain>
    </source>
</reference>
<feature type="chain" id="PRO_5032932944" description="Pectinesterase inhibitor domain-containing protein" evidence="2">
    <location>
        <begin position="29"/>
        <end position="426"/>
    </location>
</feature>
<feature type="compositionally biased region" description="Basic residues" evidence="1">
    <location>
        <begin position="150"/>
        <end position="178"/>
    </location>
</feature>
<dbReference type="EMBL" id="BNJQ01000017">
    <property type="protein sequence ID" value="GHP07588.1"/>
    <property type="molecule type" value="Genomic_DNA"/>
</dbReference>
<sequence>MTVMLRMTVASVCALTSILSVSLGGVAGHTSAAIGMRRTLLDDDGLVLDSDVGKLSLDFIPEAVSNIKMCFEEKVKTIKESVEIELEEETEACEIQLQEQLEELNDEEEDDEEAEEAEEAEEEEEEEEEEEQEDDDDDDDEDDDDEVRSSKRFKKLKKHISKYRGRGKHGKRGKHGRRGLLMFSKVWRGRGRGPKPRGRGFKDEDNEEDVVEVQRKSAKKPKKSAKKPKKSKQSFKKVKKGAYAARKQLEKIRQKARGVANAYGLMKTCIKFAQQAAFAKTREEFEMLKQDTECLKNERETAKDCAMGIICADQNVKMAEQSFNKAQEMIATMSGAINDCSSKDITAVYECVKGMIGDLKPSAIQESLKAVKEVSICPTQNFQTLEFEPVEVVDGEPTEAANPPEPPLSETTEAANPPEPPLSETD</sequence>
<comment type="caution">
    <text evidence="3">The sequence shown here is derived from an EMBL/GenBank/DDBJ whole genome shotgun (WGS) entry which is preliminary data.</text>
</comment>
<accession>A0A830HL40</accession>
<evidence type="ECO:0000256" key="2">
    <source>
        <dbReference type="SAM" id="SignalP"/>
    </source>
</evidence>
<evidence type="ECO:0000313" key="3">
    <source>
        <dbReference type="EMBL" id="GHP07588.1"/>
    </source>
</evidence>
<proteinExistence type="predicted"/>
<organism evidence="3 4">
    <name type="scientific">Pycnococcus provasolii</name>
    <dbReference type="NCBI Taxonomy" id="41880"/>
    <lineage>
        <taxon>Eukaryota</taxon>
        <taxon>Viridiplantae</taxon>
        <taxon>Chlorophyta</taxon>
        <taxon>Pseudoscourfieldiophyceae</taxon>
        <taxon>Pseudoscourfieldiales</taxon>
        <taxon>Pycnococcaceae</taxon>
        <taxon>Pycnococcus</taxon>
    </lineage>
</organism>
<feature type="region of interest" description="Disordered" evidence="1">
    <location>
        <begin position="389"/>
        <end position="426"/>
    </location>
</feature>
<dbReference type="Proteomes" id="UP000660262">
    <property type="component" value="Unassembled WGS sequence"/>
</dbReference>
<name>A0A830HL40_9CHLO</name>
<feature type="region of interest" description="Disordered" evidence="1">
    <location>
        <begin position="102"/>
        <end position="241"/>
    </location>
</feature>
<feature type="compositionally biased region" description="Acidic residues" evidence="1">
    <location>
        <begin position="102"/>
        <end position="146"/>
    </location>
</feature>
<evidence type="ECO:0000256" key="1">
    <source>
        <dbReference type="SAM" id="MobiDB-lite"/>
    </source>
</evidence>
<feature type="compositionally biased region" description="Basic residues" evidence="1">
    <location>
        <begin position="187"/>
        <end position="199"/>
    </location>
</feature>
<feature type="compositionally biased region" description="Pro residues" evidence="1">
    <location>
        <begin position="417"/>
        <end position="426"/>
    </location>
</feature>
<feature type="signal peptide" evidence="2">
    <location>
        <begin position="1"/>
        <end position="28"/>
    </location>
</feature>